<keyword evidence="3" id="KW-1185">Reference proteome</keyword>
<protein>
    <submittedName>
        <fullName evidence="2">Uncharacterized protein</fullName>
    </submittedName>
</protein>
<gene>
    <name evidence="2" type="ORF">RsS93_30430</name>
</gene>
<reference evidence="2 3" key="1">
    <citation type="journal article" date="2020" name="Genome Biol. Evol.">
        <title>Rhizobium dioscoreae sp. nov., a plant growth-promoting bacterium isolated from yam (Dioscorea species).</title>
        <authorList>
            <person name="Ouyabe M."/>
            <person name="Tanaka N."/>
            <person name="Shiwa Y."/>
            <person name="Fujita N."/>
            <person name="Kikuno H."/>
            <person name="Babil P."/>
            <person name="Shiwachi H."/>
        </authorList>
    </citation>
    <scope>NUCLEOTIDE SEQUENCE [LARGE SCALE GENOMIC DNA]</scope>
    <source>
        <strain evidence="2 3">S-93</strain>
    </source>
</reference>
<dbReference type="EMBL" id="BLAJ01000003">
    <property type="protein sequence ID" value="GES50429.1"/>
    <property type="molecule type" value="Genomic_DNA"/>
</dbReference>
<evidence type="ECO:0000313" key="3">
    <source>
        <dbReference type="Proteomes" id="UP000390335"/>
    </source>
</evidence>
<evidence type="ECO:0000313" key="2">
    <source>
        <dbReference type="EMBL" id="GES50429.1"/>
    </source>
</evidence>
<comment type="caution">
    <text evidence="2">The sequence shown here is derived from an EMBL/GenBank/DDBJ whole genome shotgun (WGS) entry which is preliminary data.</text>
</comment>
<proteinExistence type="predicted"/>
<dbReference type="Proteomes" id="UP000390335">
    <property type="component" value="Unassembled WGS sequence"/>
</dbReference>
<name>A0ABQ0Z4J7_9HYPH</name>
<feature type="compositionally biased region" description="Basic and acidic residues" evidence="1">
    <location>
        <begin position="20"/>
        <end position="57"/>
    </location>
</feature>
<accession>A0ABQ0Z4J7</accession>
<organism evidence="2 3">
    <name type="scientific">Rhizobium dioscoreae</name>
    <dbReference type="NCBI Taxonomy" id="2653122"/>
    <lineage>
        <taxon>Bacteria</taxon>
        <taxon>Pseudomonadati</taxon>
        <taxon>Pseudomonadota</taxon>
        <taxon>Alphaproteobacteria</taxon>
        <taxon>Hyphomicrobiales</taxon>
        <taxon>Rhizobiaceae</taxon>
        <taxon>Rhizobium/Agrobacterium group</taxon>
        <taxon>Rhizobium</taxon>
    </lineage>
</organism>
<feature type="region of interest" description="Disordered" evidence="1">
    <location>
        <begin position="1"/>
        <end position="87"/>
    </location>
</feature>
<sequence>MRPAFVAWAGPALLPVRPSPLDKGRTKPSILDRDQGARTMSDKKQQKLDEKKHKEQDDYLEEALEETFPASDPISPGHVSKKPEDKK</sequence>
<evidence type="ECO:0000256" key="1">
    <source>
        <dbReference type="SAM" id="MobiDB-lite"/>
    </source>
</evidence>